<dbReference type="Proteomes" id="UP000054217">
    <property type="component" value="Unassembled WGS sequence"/>
</dbReference>
<dbReference type="HOGENOM" id="CLU_2868616_0_0_1"/>
<dbReference type="EMBL" id="KN831975">
    <property type="protein sequence ID" value="KIO03733.1"/>
    <property type="molecule type" value="Genomic_DNA"/>
</dbReference>
<gene>
    <name evidence="1" type="ORF">M404DRAFT_1001239</name>
</gene>
<reference evidence="1 2" key="1">
    <citation type="submission" date="2014-04" db="EMBL/GenBank/DDBJ databases">
        <authorList>
            <consortium name="DOE Joint Genome Institute"/>
            <person name="Kuo A."/>
            <person name="Kohler A."/>
            <person name="Costa M.D."/>
            <person name="Nagy L.G."/>
            <person name="Floudas D."/>
            <person name="Copeland A."/>
            <person name="Barry K.W."/>
            <person name="Cichocki N."/>
            <person name="Veneault-Fourrey C."/>
            <person name="LaButti K."/>
            <person name="Lindquist E.A."/>
            <person name="Lipzen A."/>
            <person name="Lundell T."/>
            <person name="Morin E."/>
            <person name="Murat C."/>
            <person name="Sun H."/>
            <person name="Tunlid A."/>
            <person name="Henrissat B."/>
            <person name="Grigoriev I.V."/>
            <person name="Hibbett D.S."/>
            <person name="Martin F."/>
            <person name="Nordberg H.P."/>
            <person name="Cantor M.N."/>
            <person name="Hua S.X."/>
        </authorList>
    </citation>
    <scope>NUCLEOTIDE SEQUENCE [LARGE SCALE GENOMIC DNA]</scope>
    <source>
        <strain evidence="1 2">Marx 270</strain>
    </source>
</reference>
<protein>
    <submittedName>
        <fullName evidence="1">Uncharacterized protein</fullName>
    </submittedName>
</protein>
<evidence type="ECO:0000313" key="1">
    <source>
        <dbReference type="EMBL" id="KIO03733.1"/>
    </source>
</evidence>
<sequence>MSTSIAANAMSDGDKRQAREVAFEYAVGDATSTRTSRVASGHHVRWVGGVPRRVFCSPFFRVVC</sequence>
<evidence type="ECO:0000313" key="2">
    <source>
        <dbReference type="Proteomes" id="UP000054217"/>
    </source>
</evidence>
<name>A0A0C3J3S6_PISTI</name>
<dbReference type="InParanoid" id="A0A0C3J3S6"/>
<keyword evidence="2" id="KW-1185">Reference proteome</keyword>
<reference evidence="2" key="2">
    <citation type="submission" date="2015-01" db="EMBL/GenBank/DDBJ databases">
        <title>Evolutionary Origins and Diversification of the Mycorrhizal Mutualists.</title>
        <authorList>
            <consortium name="DOE Joint Genome Institute"/>
            <consortium name="Mycorrhizal Genomics Consortium"/>
            <person name="Kohler A."/>
            <person name="Kuo A."/>
            <person name="Nagy L.G."/>
            <person name="Floudas D."/>
            <person name="Copeland A."/>
            <person name="Barry K.W."/>
            <person name="Cichocki N."/>
            <person name="Veneault-Fourrey C."/>
            <person name="LaButti K."/>
            <person name="Lindquist E.A."/>
            <person name="Lipzen A."/>
            <person name="Lundell T."/>
            <person name="Morin E."/>
            <person name="Murat C."/>
            <person name="Riley R."/>
            <person name="Ohm R."/>
            <person name="Sun H."/>
            <person name="Tunlid A."/>
            <person name="Henrissat B."/>
            <person name="Grigoriev I.V."/>
            <person name="Hibbett D.S."/>
            <person name="Martin F."/>
        </authorList>
    </citation>
    <scope>NUCLEOTIDE SEQUENCE [LARGE SCALE GENOMIC DNA]</scope>
    <source>
        <strain evidence="2">Marx 270</strain>
    </source>
</reference>
<accession>A0A0C3J3S6</accession>
<proteinExistence type="predicted"/>
<dbReference type="AlphaFoldDB" id="A0A0C3J3S6"/>
<organism evidence="1 2">
    <name type="scientific">Pisolithus tinctorius Marx 270</name>
    <dbReference type="NCBI Taxonomy" id="870435"/>
    <lineage>
        <taxon>Eukaryota</taxon>
        <taxon>Fungi</taxon>
        <taxon>Dikarya</taxon>
        <taxon>Basidiomycota</taxon>
        <taxon>Agaricomycotina</taxon>
        <taxon>Agaricomycetes</taxon>
        <taxon>Agaricomycetidae</taxon>
        <taxon>Boletales</taxon>
        <taxon>Sclerodermatineae</taxon>
        <taxon>Pisolithaceae</taxon>
        <taxon>Pisolithus</taxon>
    </lineage>
</organism>